<protein>
    <submittedName>
        <fullName evidence="1">Uncharacterized protein</fullName>
    </submittedName>
</protein>
<dbReference type="KEGG" id="pbo:PACID_26900"/>
<sequence>MCVSSDRDEACVSQYPQVSRDARLTHSEVLDELAHRALLGSDGVQNASSGRLHDGLKHCGLDHEARITHGIYTRKQIYGGRG</sequence>
<dbReference type="AlphaFoldDB" id="K7RVP3"/>
<evidence type="ECO:0000313" key="1">
    <source>
        <dbReference type="EMBL" id="AFV90461.1"/>
    </source>
</evidence>
<organism evidence="1 2">
    <name type="scientific">Acidipropionibacterium acidipropionici (strain ATCC 4875 / DSM 20272 / JCM 6432 / NBRC 12425 / NCIMB 8070 / 4)</name>
    <name type="common">Propionibacterium acidipropionici</name>
    <dbReference type="NCBI Taxonomy" id="1171373"/>
    <lineage>
        <taxon>Bacteria</taxon>
        <taxon>Bacillati</taxon>
        <taxon>Actinomycetota</taxon>
        <taxon>Actinomycetes</taxon>
        <taxon>Propionibacteriales</taxon>
        <taxon>Propionibacteriaceae</taxon>
        <taxon>Acidipropionibacterium</taxon>
    </lineage>
</organism>
<accession>K7RVP3</accession>
<reference evidence="1 2" key="1">
    <citation type="journal article" date="2012" name="BMC Genomics">
        <title>The genome sequence of Propionibacterium acidipropionici provides insights into its biotechnological and industrial potential.</title>
        <authorList>
            <person name="Parizzi L.P."/>
            <person name="Grassi M.C."/>
            <person name="Llerena L.A."/>
            <person name="Carazzolle M.F."/>
            <person name="Queiroz V.L."/>
            <person name="Lunardi I."/>
            <person name="Zeidler A.F."/>
            <person name="Teixeira P.J."/>
            <person name="Mieczkowski P."/>
            <person name="Rincones J."/>
            <person name="Pereira G.A."/>
        </authorList>
    </citation>
    <scope>NUCLEOTIDE SEQUENCE [LARGE SCALE GENOMIC DNA]</scope>
    <source>
        <strain evidence="2">ATCC 4875 / DSM 20272 / JCM 6432 / NBRC 12425 / NCIMB 8070</strain>
    </source>
</reference>
<proteinExistence type="predicted"/>
<dbReference type="Proteomes" id="UP000000214">
    <property type="component" value="Chromosome"/>
</dbReference>
<gene>
    <name evidence="1" type="ordered locus">PACID_26900</name>
</gene>
<evidence type="ECO:0000313" key="2">
    <source>
        <dbReference type="Proteomes" id="UP000000214"/>
    </source>
</evidence>
<dbReference type="HOGENOM" id="CLU_2555511_0_0_11"/>
<name>K7RVP3_ACIA4</name>
<dbReference type="EMBL" id="CP003493">
    <property type="protein sequence ID" value="AFV90461.1"/>
    <property type="molecule type" value="Genomic_DNA"/>
</dbReference>